<evidence type="ECO:0000313" key="2">
    <source>
        <dbReference type="EMBL" id="OWM71850.1"/>
    </source>
</evidence>
<name>A0A218WHK9_PUNGR</name>
<feature type="signal peptide" evidence="1">
    <location>
        <begin position="1"/>
        <end position="22"/>
    </location>
</feature>
<reference evidence="3" key="1">
    <citation type="journal article" date="2017" name="Plant J.">
        <title>The pomegranate (Punica granatum L.) genome and the genomics of punicalagin biosynthesis.</title>
        <authorList>
            <person name="Qin G."/>
            <person name="Xu C."/>
            <person name="Ming R."/>
            <person name="Tang H."/>
            <person name="Guyot R."/>
            <person name="Kramer E.M."/>
            <person name="Hu Y."/>
            <person name="Yi X."/>
            <person name="Qi Y."/>
            <person name="Xu X."/>
            <person name="Gao Z."/>
            <person name="Pan H."/>
            <person name="Jian J."/>
            <person name="Tian Y."/>
            <person name="Yue Z."/>
            <person name="Xu Y."/>
        </authorList>
    </citation>
    <scope>NUCLEOTIDE SEQUENCE [LARGE SCALE GENOMIC DNA]</scope>
    <source>
        <strain evidence="3">cv. Dabenzi</strain>
    </source>
</reference>
<keyword evidence="1" id="KW-0732">Signal</keyword>
<accession>A0A218WHK9</accession>
<proteinExistence type="predicted"/>
<protein>
    <submittedName>
        <fullName evidence="2">Uncharacterized protein</fullName>
    </submittedName>
</protein>
<dbReference type="EMBL" id="MTKT01004293">
    <property type="protein sequence ID" value="OWM71850.1"/>
    <property type="molecule type" value="Genomic_DNA"/>
</dbReference>
<gene>
    <name evidence="2" type="ORF">CDL15_Pgr017733</name>
</gene>
<sequence length="119" mass="13291">MIKPNISDFFLGLALFYLQGIGQQMKGLVQWFDQIFRTIINQQLAGNGHEAVDGMCAHSNFVSSGHACARLNATRLGSVHLPGDARRTHVRRSRHYLFTTRRSRAGELPGLRVRGTPNC</sequence>
<feature type="chain" id="PRO_5013121048" evidence="1">
    <location>
        <begin position="23"/>
        <end position="119"/>
    </location>
</feature>
<comment type="caution">
    <text evidence="2">The sequence shown here is derived from an EMBL/GenBank/DDBJ whole genome shotgun (WGS) entry which is preliminary data.</text>
</comment>
<organism evidence="2 3">
    <name type="scientific">Punica granatum</name>
    <name type="common">Pomegranate</name>
    <dbReference type="NCBI Taxonomy" id="22663"/>
    <lineage>
        <taxon>Eukaryota</taxon>
        <taxon>Viridiplantae</taxon>
        <taxon>Streptophyta</taxon>
        <taxon>Embryophyta</taxon>
        <taxon>Tracheophyta</taxon>
        <taxon>Spermatophyta</taxon>
        <taxon>Magnoliopsida</taxon>
        <taxon>eudicotyledons</taxon>
        <taxon>Gunneridae</taxon>
        <taxon>Pentapetalae</taxon>
        <taxon>rosids</taxon>
        <taxon>malvids</taxon>
        <taxon>Myrtales</taxon>
        <taxon>Lythraceae</taxon>
        <taxon>Punica</taxon>
    </lineage>
</organism>
<evidence type="ECO:0000313" key="3">
    <source>
        <dbReference type="Proteomes" id="UP000197138"/>
    </source>
</evidence>
<evidence type="ECO:0000256" key="1">
    <source>
        <dbReference type="SAM" id="SignalP"/>
    </source>
</evidence>
<dbReference type="Proteomes" id="UP000197138">
    <property type="component" value="Unassembled WGS sequence"/>
</dbReference>
<dbReference type="AlphaFoldDB" id="A0A218WHK9"/>